<dbReference type="PANTHER" id="PTHR43576:SF2">
    <property type="entry name" value="INTRACELLULAR EXO-ALPHA-L-ARABINOFURANOSIDASE 2"/>
    <property type="match status" value="1"/>
</dbReference>
<name>A0A840FCR5_9SPHN</name>
<dbReference type="GO" id="GO:0046556">
    <property type="term" value="F:alpha-L-arabinofuranosidase activity"/>
    <property type="evidence" value="ECO:0007669"/>
    <property type="project" value="UniProtKB-EC"/>
</dbReference>
<evidence type="ECO:0000256" key="7">
    <source>
        <dbReference type="ARBA" id="ARBA00023295"/>
    </source>
</evidence>
<dbReference type="SUPFAM" id="SSF51011">
    <property type="entry name" value="Glycosyl hydrolase domain"/>
    <property type="match status" value="1"/>
</dbReference>
<reference evidence="10 11" key="1">
    <citation type="submission" date="2020-08" db="EMBL/GenBank/DDBJ databases">
        <title>Genomic Encyclopedia of Type Strains, Phase IV (KMG-IV): sequencing the most valuable type-strain genomes for metagenomic binning, comparative biology and taxonomic classification.</title>
        <authorList>
            <person name="Goeker M."/>
        </authorList>
    </citation>
    <scope>NUCLEOTIDE SEQUENCE [LARGE SCALE GENOMIC DNA]</scope>
    <source>
        <strain evidence="10 11">YC6723</strain>
    </source>
</reference>
<dbReference type="InterPro" id="IPR013780">
    <property type="entry name" value="Glyco_hydro_b"/>
</dbReference>
<keyword evidence="7 10" id="KW-0326">Glycosidase</keyword>
<proteinExistence type="inferred from homology"/>
<comment type="similarity">
    <text evidence="2">Belongs to the glycosyl hydrolase 51 family.</text>
</comment>
<keyword evidence="6" id="KW-0119">Carbohydrate metabolism</keyword>
<dbReference type="Pfam" id="PF22848">
    <property type="entry name" value="ASD1_dom"/>
    <property type="match status" value="1"/>
</dbReference>
<dbReference type="Proteomes" id="UP000529795">
    <property type="component" value="Unassembled WGS sequence"/>
</dbReference>
<evidence type="ECO:0000256" key="4">
    <source>
        <dbReference type="ARBA" id="ARBA00012670"/>
    </source>
</evidence>
<dbReference type="AlphaFoldDB" id="A0A840FCR5"/>
<dbReference type="InterPro" id="IPR017853">
    <property type="entry name" value="GH"/>
</dbReference>
<evidence type="ECO:0000256" key="5">
    <source>
        <dbReference type="ARBA" id="ARBA00022801"/>
    </source>
</evidence>
<evidence type="ECO:0000313" key="11">
    <source>
        <dbReference type="Proteomes" id="UP000529795"/>
    </source>
</evidence>
<evidence type="ECO:0000256" key="6">
    <source>
        <dbReference type="ARBA" id="ARBA00023277"/>
    </source>
</evidence>
<dbReference type="GO" id="GO:0046373">
    <property type="term" value="P:L-arabinose metabolic process"/>
    <property type="evidence" value="ECO:0007669"/>
    <property type="project" value="InterPro"/>
</dbReference>
<dbReference type="GO" id="GO:0000272">
    <property type="term" value="P:polysaccharide catabolic process"/>
    <property type="evidence" value="ECO:0007669"/>
    <property type="project" value="TreeGrafter"/>
</dbReference>
<dbReference type="EMBL" id="JACIEV010000003">
    <property type="protein sequence ID" value="MBB4153357.1"/>
    <property type="molecule type" value="Genomic_DNA"/>
</dbReference>
<evidence type="ECO:0000259" key="9">
    <source>
        <dbReference type="SMART" id="SM00813"/>
    </source>
</evidence>
<feature type="signal peptide" evidence="8">
    <location>
        <begin position="1"/>
        <end position="20"/>
    </location>
</feature>
<dbReference type="InterPro" id="IPR055235">
    <property type="entry name" value="ASD1_cat"/>
</dbReference>
<protein>
    <recommendedName>
        <fullName evidence="4">non-reducing end alpha-L-arabinofuranosidase</fullName>
        <ecNumber evidence="4">3.2.1.55</ecNumber>
    </recommendedName>
</protein>
<sequence>MMRMIPFLATLSLAASPLAAQTAEAPAQVTVHGDQPAPKFDRRIFGQFAEHLGTGIYGGIWVGKGSKVPNVNGYRRDVIDALKAIRVPVIRWPGGCFADEYHWREGVGPQAKRKVKINTNWGGVTEDNRFGTHEFMNYSEAVGAEAYVSGNIGSAPPFEMAEWVEYMTSPTGSSLAKERAANGRKEPWKVPMFGLGNELWGCGGEMRPEYAADVTRRYSAFVKVPEGVKIMKIASGANSGDYNWTEVMMREAGRQFDGIGVHYYTIPYTWGHKGAATGFDEDQWARTLAKTLKMDEYITGHAKVMDKYDPKKRVALLVDEWGTWYDVEPGTNPGFLYQQNSLRDALVTSLNFDIFARHTDRLRGANIAQMVNVLQSMLLTDGSRMVKTPTYWVFDLYKDYQDGTVLPVDVESRWYNKNEWTMRTVSASAVRGVDGAIHMGLTNVDPNRPETVTVKLDGVSGGAVSGRIVTADAIDAHNTFDKPDVVKPAAFTGATLSGNRLTVTLPPKSVVMLDIR</sequence>
<feature type="domain" description="Alpha-L-arabinofuranosidase C-terminal" evidence="9">
    <location>
        <begin position="319"/>
        <end position="509"/>
    </location>
</feature>
<comment type="catalytic activity">
    <reaction evidence="1">
        <text>Hydrolysis of terminal non-reducing alpha-L-arabinofuranoside residues in alpha-L-arabinosides.</text>
        <dbReference type="EC" id="3.2.1.55"/>
    </reaction>
</comment>
<dbReference type="Gene3D" id="2.60.40.1180">
    <property type="entry name" value="Golgi alpha-mannosidase II"/>
    <property type="match status" value="1"/>
</dbReference>
<dbReference type="PANTHER" id="PTHR43576">
    <property type="entry name" value="ALPHA-L-ARABINOFURANOSIDASE C-RELATED"/>
    <property type="match status" value="1"/>
</dbReference>
<dbReference type="RefSeq" id="WP_425506021.1">
    <property type="nucleotide sequence ID" value="NZ_JACIEV010000003.1"/>
</dbReference>
<dbReference type="Pfam" id="PF06964">
    <property type="entry name" value="Alpha-L-AF_C"/>
    <property type="match status" value="1"/>
</dbReference>
<evidence type="ECO:0000256" key="1">
    <source>
        <dbReference type="ARBA" id="ARBA00001462"/>
    </source>
</evidence>
<gene>
    <name evidence="10" type="ORF">GGQ80_001259</name>
</gene>
<evidence type="ECO:0000256" key="8">
    <source>
        <dbReference type="SAM" id="SignalP"/>
    </source>
</evidence>
<dbReference type="SMART" id="SM00813">
    <property type="entry name" value="Alpha-L-AF_C"/>
    <property type="match status" value="1"/>
</dbReference>
<keyword evidence="11" id="KW-1185">Reference proteome</keyword>
<dbReference type="SUPFAM" id="SSF51445">
    <property type="entry name" value="(Trans)glycosidases"/>
    <property type="match status" value="1"/>
</dbReference>
<dbReference type="Gene3D" id="3.20.20.80">
    <property type="entry name" value="Glycosidases"/>
    <property type="match status" value="1"/>
</dbReference>
<evidence type="ECO:0000256" key="3">
    <source>
        <dbReference type="ARBA" id="ARBA00011165"/>
    </source>
</evidence>
<keyword evidence="5 10" id="KW-0378">Hydrolase</keyword>
<dbReference type="EC" id="3.2.1.55" evidence="4"/>
<accession>A0A840FCR5</accession>
<feature type="chain" id="PRO_5032665729" description="non-reducing end alpha-L-arabinofuranosidase" evidence="8">
    <location>
        <begin position="21"/>
        <end position="516"/>
    </location>
</feature>
<organism evidence="10 11">
    <name type="scientific">Sphingomonas jinjuensis</name>
    <dbReference type="NCBI Taxonomy" id="535907"/>
    <lineage>
        <taxon>Bacteria</taxon>
        <taxon>Pseudomonadati</taxon>
        <taxon>Pseudomonadota</taxon>
        <taxon>Alphaproteobacteria</taxon>
        <taxon>Sphingomonadales</taxon>
        <taxon>Sphingomonadaceae</taxon>
        <taxon>Sphingomonas</taxon>
    </lineage>
</organism>
<evidence type="ECO:0000313" key="10">
    <source>
        <dbReference type="EMBL" id="MBB4153357.1"/>
    </source>
</evidence>
<keyword evidence="8" id="KW-0732">Signal</keyword>
<comment type="subunit">
    <text evidence="3">Homohexamer; trimer of dimers.</text>
</comment>
<evidence type="ECO:0000256" key="2">
    <source>
        <dbReference type="ARBA" id="ARBA00007186"/>
    </source>
</evidence>
<dbReference type="InterPro" id="IPR010720">
    <property type="entry name" value="Alpha-L-AF_C"/>
</dbReference>
<comment type="caution">
    <text evidence="10">The sequence shown here is derived from an EMBL/GenBank/DDBJ whole genome shotgun (WGS) entry which is preliminary data.</text>
</comment>